<protein>
    <submittedName>
        <fullName evidence="3">SpoIIE-like protein phosphatase domain protein</fullName>
    </submittedName>
</protein>
<gene>
    <name evidence="3" type="ORF">LEP1GSC047_3250</name>
</gene>
<dbReference type="InterPro" id="IPR036457">
    <property type="entry name" value="PPM-type-like_dom_sf"/>
</dbReference>
<sequence>MFIYPTERPRLLFRKNRKVEGNRGLSFGFCRFEKRQSLTLRPIRASLGASMVQVDSEARKYRSLLNTSTILNANLDLYQLLPLIMLYSKDLLEAEASSLFLLDEKDGFLYCEVALGEKGEIIQKYARLEPGQGIAGWVAREKKPILLEDAYTDARFNPSLDQKTGFRTRSLACVPLFVQDQVIGTLEILNKSGNRSFDNSDIEVLASLSEIAAIAIKNAKTHESLKKRILELSLLYEFEKLTVAEKSIQELGNWLIDKVLEFLEAKAGTIYLADPTLEVLRILAARGIPEDAIHSIQVPYGEGVSGWVAKEKQSLLIQNLDEDPRYDKNAKYKFEASSLISAPLLYRGELLGVISVNNKYSGYAFTHSDLEMLGAIANRLSVTIQNANLFHKVVDNERELKRAREVMAKILPSALPYVPGLEFGVQHIPFDNVGGDFYNVIKLDEHRTAVLIADVSGHGLSASVVAAVIHTVMETFEEETLSSPSKFFTALNHALYNKLAGNFLTSFYAVVHTGTDTLVYSNAGHNPPILYRKEEGTSLPLETKGKLVGVIPDLFFEEFVTSFKPMDRLVLYTDGITEHSNEDRSRRYSDDLLTLAIRSSSQSPASEAAPGLVKECRTYCRRSDFEDDVTLLIVDRV</sequence>
<organism evidence="3 4">
    <name type="scientific">Leptospira inadai serovar Lyme str. 10</name>
    <dbReference type="NCBI Taxonomy" id="1049790"/>
    <lineage>
        <taxon>Bacteria</taxon>
        <taxon>Pseudomonadati</taxon>
        <taxon>Spirochaetota</taxon>
        <taxon>Spirochaetia</taxon>
        <taxon>Leptospirales</taxon>
        <taxon>Leptospiraceae</taxon>
        <taxon>Leptospira</taxon>
    </lineage>
</organism>
<dbReference type="STRING" id="1049790.LEP1GSC047_3250"/>
<feature type="domain" description="PPM-type phosphatase" evidence="2">
    <location>
        <begin position="412"/>
        <end position="636"/>
    </location>
</feature>
<dbReference type="Pfam" id="PF07228">
    <property type="entry name" value="SpoIIE"/>
    <property type="match status" value="1"/>
</dbReference>
<dbReference type="AlphaFoldDB" id="V6HUU9"/>
<dbReference type="EMBL" id="AHMM02000017">
    <property type="protein sequence ID" value="EQA36569.1"/>
    <property type="molecule type" value="Genomic_DNA"/>
</dbReference>
<keyword evidence="1" id="KW-0378">Hydrolase</keyword>
<dbReference type="SUPFAM" id="SSF81606">
    <property type="entry name" value="PP2C-like"/>
    <property type="match status" value="1"/>
</dbReference>
<evidence type="ECO:0000256" key="1">
    <source>
        <dbReference type="ARBA" id="ARBA00022801"/>
    </source>
</evidence>
<dbReference type="InterPro" id="IPR001932">
    <property type="entry name" value="PPM-type_phosphatase-like_dom"/>
</dbReference>
<dbReference type="Gene3D" id="3.30.450.40">
    <property type="match status" value="2"/>
</dbReference>
<comment type="caution">
    <text evidence="3">The sequence shown here is derived from an EMBL/GenBank/DDBJ whole genome shotgun (WGS) entry which is preliminary data.</text>
</comment>
<dbReference type="GO" id="GO:0016791">
    <property type="term" value="F:phosphatase activity"/>
    <property type="evidence" value="ECO:0007669"/>
    <property type="project" value="TreeGrafter"/>
</dbReference>
<dbReference type="Pfam" id="PF13185">
    <property type="entry name" value="GAF_2"/>
    <property type="match status" value="1"/>
</dbReference>
<proteinExistence type="predicted"/>
<dbReference type="PANTHER" id="PTHR43156">
    <property type="entry name" value="STAGE II SPORULATION PROTEIN E-RELATED"/>
    <property type="match status" value="1"/>
</dbReference>
<evidence type="ECO:0000313" key="4">
    <source>
        <dbReference type="Proteomes" id="UP000018719"/>
    </source>
</evidence>
<dbReference type="SMART" id="SM00065">
    <property type="entry name" value="GAF"/>
    <property type="match status" value="2"/>
</dbReference>
<reference evidence="3 4" key="1">
    <citation type="submission" date="2013-05" db="EMBL/GenBank/DDBJ databases">
        <authorList>
            <person name="Harkins D.M."/>
            <person name="Durkin A.S."/>
            <person name="Brinkac L.M."/>
            <person name="Haft D.H."/>
            <person name="Selengut J.D."/>
            <person name="Sanka R."/>
            <person name="DePew J."/>
            <person name="Purushe J."/>
            <person name="Hartskeerl R.A."/>
            <person name="Ahmed A."/>
            <person name="van der Linden H."/>
            <person name="Goris M.G.A."/>
            <person name="Vinetz J.M."/>
            <person name="Sutton G.G."/>
            <person name="Nierman W.C."/>
            <person name="Fouts D.E."/>
        </authorList>
    </citation>
    <scope>NUCLEOTIDE SEQUENCE [LARGE SCALE GENOMIC DNA]</scope>
    <source>
        <strain evidence="3 4">10</strain>
    </source>
</reference>
<dbReference type="Proteomes" id="UP000018719">
    <property type="component" value="Unassembled WGS sequence"/>
</dbReference>
<dbReference type="SMART" id="SM00331">
    <property type="entry name" value="PP2C_SIG"/>
    <property type="match status" value="1"/>
</dbReference>
<evidence type="ECO:0000259" key="2">
    <source>
        <dbReference type="PROSITE" id="PS51746"/>
    </source>
</evidence>
<dbReference type="InterPro" id="IPR029016">
    <property type="entry name" value="GAF-like_dom_sf"/>
</dbReference>
<dbReference type="PROSITE" id="PS51746">
    <property type="entry name" value="PPM_2"/>
    <property type="match status" value="1"/>
</dbReference>
<dbReference type="InterPro" id="IPR052016">
    <property type="entry name" value="Bact_Sigma-Reg"/>
</dbReference>
<name>V6HUU9_9LEPT</name>
<dbReference type="SUPFAM" id="SSF55781">
    <property type="entry name" value="GAF domain-like"/>
    <property type="match status" value="2"/>
</dbReference>
<accession>V6HUU9</accession>
<dbReference type="PANTHER" id="PTHR43156:SF2">
    <property type="entry name" value="STAGE II SPORULATION PROTEIN E"/>
    <property type="match status" value="1"/>
</dbReference>
<dbReference type="Pfam" id="PF01590">
    <property type="entry name" value="GAF"/>
    <property type="match status" value="1"/>
</dbReference>
<dbReference type="FunFam" id="3.60.40.10:FF:000045">
    <property type="entry name" value="Stage II sporulation protein E"/>
    <property type="match status" value="1"/>
</dbReference>
<dbReference type="Gene3D" id="3.60.40.10">
    <property type="entry name" value="PPM-type phosphatase domain"/>
    <property type="match status" value="1"/>
</dbReference>
<dbReference type="InterPro" id="IPR003018">
    <property type="entry name" value="GAF"/>
</dbReference>
<evidence type="ECO:0000313" key="3">
    <source>
        <dbReference type="EMBL" id="EQA36569.1"/>
    </source>
</evidence>